<dbReference type="EMBL" id="JAGSOG010000112">
    <property type="protein sequence ID" value="MBR7835857.1"/>
    <property type="molecule type" value="Genomic_DNA"/>
</dbReference>
<dbReference type="SUPFAM" id="SSF50993">
    <property type="entry name" value="Peptidase/esterase 'gauge' domain"/>
    <property type="match status" value="1"/>
</dbReference>
<evidence type="ECO:0000259" key="6">
    <source>
        <dbReference type="Pfam" id="PF02897"/>
    </source>
</evidence>
<proteinExistence type="inferred from homology"/>
<dbReference type="PROSITE" id="PS00708">
    <property type="entry name" value="PRO_ENDOPEP_SER"/>
    <property type="match status" value="1"/>
</dbReference>
<dbReference type="Pfam" id="PF00326">
    <property type="entry name" value="Peptidase_S9"/>
    <property type="match status" value="1"/>
</dbReference>
<dbReference type="PRINTS" id="PR00862">
    <property type="entry name" value="PROLIGOPTASE"/>
</dbReference>
<evidence type="ECO:0000256" key="3">
    <source>
        <dbReference type="ARBA" id="ARBA00022801"/>
    </source>
</evidence>
<evidence type="ECO:0000259" key="5">
    <source>
        <dbReference type="Pfam" id="PF00326"/>
    </source>
</evidence>
<dbReference type="Gene3D" id="3.40.50.1820">
    <property type="entry name" value="alpha/beta hydrolase"/>
    <property type="match status" value="1"/>
</dbReference>
<dbReference type="Proteomes" id="UP000675781">
    <property type="component" value="Unassembled WGS sequence"/>
</dbReference>
<protein>
    <submittedName>
        <fullName evidence="7">S9 family peptidase</fullName>
    </submittedName>
</protein>
<evidence type="ECO:0000256" key="2">
    <source>
        <dbReference type="ARBA" id="ARBA00022670"/>
    </source>
</evidence>
<dbReference type="GO" id="GO:0004252">
    <property type="term" value="F:serine-type endopeptidase activity"/>
    <property type="evidence" value="ECO:0007669"/>
    <property type="project" value="InterPro"/>
</dbReference>
<dbReference type="Pfam" id="PF02897">
    <property type="entry name" value="Peptidase_S9_N"/>
    <property type="match status" value="1"/>
</dbReference>
<keyword evidence="8" id="KW-1185">Reference proteome</keyword>
<dbReference type="InterPro" id="IPR001375">
    <property type="entry name" value="Peptidase_S9_cat"/>
</dbReference>
<accession>A0A941IRZ9</accession>
<dbReference type="GO" id="GO:0006508">
    <property type="term" value="P:proteolysis"/>
    <property type="evidence" value="ECO:0007669"/>
    <property type="project" value="UniProtKB-KW"/>
</dbReference>
<keyword evidence="3" id="KW-0378">Hydrolase</keyword>
<dbReference type="RefSeq" id="WP_212530347.1">
    <property type="nucleotide sequence ID" value="NZ_JAGSOG010000112.1"/>
</dbReference>
<dbReference type="InterPro" id="IPR002470">
    <property type="entry name" value="Peptidase_S9A"/>
</dbReference>
<organism evidence="7 8">
    <name type="scientific">Actinospica durhamensis</name>
    <dbReference type="NCBI Taxonomy" id="1508375"/>
    <lineage>
        <taxon>Bacteria</taxon>
        <taxon>Bacillati</taxon>
        <taxon>Actinomycetota</taxon>
        <taxon>Actinomycetes</taxon>
        <taxon>Catenulisporales</taxon>
        <taxon>Actinospicaceae</taxon>
        <taxon>Actinospica</taxon>
    </lineage>
</organism>
<reference evidence="7" key="1">
    <citation type="submission" date="2021-04" db="EMBL/GenBank/DDBJ databases">
        <title>Genome based classification of Actinospica acidithermotolerans sp. nov., an actinobacterium isolated from an Indonesian hot spring.</title>
        <authorList>
            <person name="Kusuma A.B."/>
            <person name="Putra K.E."/>
            <person name="Nafisah S."/>
            <person name="Loh J."/>
            <person name="Nouioui I."/>
            <person name="Goodfellow M."/>
        </authorList>
    </citation>
    <scope>NUCLEOTIDE SEQUENCE</scope>
    <source>
        <strain evidence="7">CSCA 57</strain>
    </source>
</reference>
<dbReference type="InterPro" id="IPR023302">
    <property type="entry name" value="Pept_S9A_N"/>
</dbReference>
<keyword evidence="2" id="KW-0645">Protease</keyword>
<evidence type="ECO:0000256" key="1">
    <source>
        <dbReference type="ARBA" id="ARBA00005228"/>
    </source>
</evidence>
<comment type="caution">
    <text evidence="7">The sequence shown here is derived from an EMBL/GenBank/DDBJ whole genome shotgun (WGS) entry which is preliminary data.</text>
</comment>
<evidence type="ECO:0000256" key="4">
    <source>
        <dbReference type="ARBA" id="ARBA00022825"/>
    </source>
</evidence>
<evidence type="ECO:0000313" key="8">
    <source>
        <dbReference type="Proteomes" id="UP000675781"/>
    </source>
</evidence>
<keyword evidence="4" id="KW-0720">Serine protease</keyword>
<evidence type="ECO:0000313" key="7">
    <source>
        <dbReference type="EMBL" id="MBR7835857.1"/>
    </source>
</evidence>
<name>A0A941IRZ9_9ACTN</name>
<dbReference type="AlphaFoldDB" id="A0A941IRZ9"/>
<gene>
    <name evidence="7" type="ORF">KDL01_21465</name>
</gene>
<dbReference type="PANTHER" id="PTHR11757">
    <property type="entry name" value="PROTEASE FAMILY S9A OLIGOPEPTIDASE"/>
    <property type="match status" value="1"/>
</dbReference>
<dbReference type="PANTHER" id="PTHR11757:SF19">
    <property type="entry name" value="PROLYL ENDOPEPTIDASE-LIKE"/>
    <property type="match status" value="1"/>
</dbReference>
<feature type="domain" description="Peptidase S9 prolyl oligopeptidase catalytic" evidence="5">
    <location>
        <begin position="483"/>
        <end position="701"/>
    </location>
</feature>
<dbReference type="InterPro" id="IPR029058">
    <property type="entry name" value="AB_hydrolase_fold"/>
</dbReference>
<feature type="domain" description="Peptidase S9A N-terminal" evidence="6">
    <location>
        <begin position="4"/>
        <end position="423"/>
    </location>
</feature>
<comment type="similarity">
    <text evidence="1">Belongs to the peptidase S9A family.</text>
</comment>
<dbReference type="InterPro" id="IPR002471">
    <property type="entry name" value="Pept_S9_AS"/>
</dbReference>
<dbReference type="Gene3D" id="2.130.10.120">
    <property type="entry name" value="Prolyl oligopeptidase, N-terminal domain"/>
    <property type="match status" value="1"/>
</dbReference>
<sequence>MKPPVAKTVPHERVQHSDHVEDPYYWLIDKDDKDTTAYLEAENAFTASVTAGQAGLRERIFQEIKGRTKETDLSVPERKGDWWHYSRTEEGKQYGIHCRLAASGPNPPALPEDGSALPGEQILLDANVLAEGHDFFSLGSYDISPDDRLLAYSTDFDGDERFTLRLRDLSTGADLADVIPNVHYSTAWSADNSVLFYTVADDAWRPYRVMRHVIGTPAEQDAVVYEEADEKFWLGVGLTRSERYIEIGLGSKITSEAWLLPADEPLGEFRLVRERETGVEYTVDHWAHPDDAAGDVLFIVHNADGRENFELATAPIGDPGTWTPLIAHDPAVRLVEAEAFATHFVLSYRKDGLTGVAVHPFVDGVPSATGTPIAFDEPIYTVGTGNNPEYHSDRLRLGFASMVTPSSVYDYAIATGELTLLKRTPVLGGFDPEQYEQLRVWATAEDGTRVPVSVVHRKGLAADGTAPCLLYGYGSYEASMDPYFSVARLSLLDRGFVYAIAHIRGGGEMGRIWYEQGKLLHKRNTFTDFVAAGRAVVEQGWSAPDRLIARGGSAGGLLMGAITNLAPDLWSGVLAEVPFVDALNTILDPSLPLTVMEWDEWGNPLESAEVYAYMKSYSPYENLAAVRYPAILARTSVNDTRVGYHEPAKWIARLRTIALNGRSEQILLKTEMESAGHGGKSGRYDAWHEEAFALAWVCTTAGVEADGAAVDATAAETAPVTAEVTGAGA</sequence>
<dbReference type="SUPFAM" id="SSF53474">
    <property type="entry name" value="alpha/beta-Hydrolases"/>
    <property type="match status" value="1"/>
</dbReference>
<dbReference type="InterPro" id="IPR051543">
    <property type="entry name" value="Serine_Peptidase_S9A"/>
</dbReference>